<dbReference type="SUPFAM" id="SSF49503">
    <property type="entry name" value="Cupredoxins"/>
    <property type="match status" value="1"/>
</dbReference>
<evidence type="ECO:0000259" key="2">
    <source>
        <dbReference type="PROSITE" id="PS51485"/>
    </source>
</evidence>
<feature type="signal peptide" evidence="1">
    <location>
        <begin position="1"/>
        <end position="18"/>
    </location>
</feature>
<organism evidence="3 4">
    <name type="scientific">Asparagus officinalis</name>
    <name type="common">Garden asparagus</name>
    <dbReference type="NCBI Taxonomy" id="4686"/>
    <lineage>
        <taxon>Eukaryota</taxon>
        <taxon>Viridiplantae</taxon>
        <taxon>Streptophyta</taxon>
        <taxon>Embryophyta</taxon>
        <taxon>Tracheophyta</taxon>
        <taxon>Spermatophyta</taxon>
        <taxon>Magnoliopsida</taxon>
        <taxon>Liliopsida</taxon>
        <taxon>Asparagales</taxon>
        <taxon>Asparagaceae</taxon>
        <taxon>Asparagoideae</taxon>
        <taxon>Asparagus</taxon>
    </lineage>
</organism>
<protein>
    <recommendedName>
        <fullName evidence="2">Phytocyanin domain-containing protein</fullName>
    </recommendedName>
</protein>
<proteinExistence type="predicted"/>
<dbReference type="InterPro" id="IPR003245">
    <property type="entry name" value="Phytocyanin_dom"/>
</dbReference>
<dbReference type="PROSITE" id="PS51485">
    <property type="entry name" value="PHYTOCYANIN"/>
    <property type="match status" value="1"/>
</dbReference>
<evidence type="ECO:0000256" key="1">
    <source>
        <dbReference type="SAM" id="SignalP"/>
    </source>
</evidence>
<dbReference type="InterPro" id="IPR008972">
    <property type="entry name" value="Cupredoxin"/>
</dbReference>
<dbReference type="PANTHER" id="PTHR33021">
    <property type="entry name" value="BLUE COPPER PROTEIN"/>
    <property type="match status" value="1"/>
</dbReference>
<feature type="chain" id="PRO_5024283207" description="Phytocyanin domain-containing protein" evidence="1">
    <location>
        <begin position="19"/>
        <end position="126"/>
    </location>
</feature>
<accession>A0A5P1F512</accession>
<gene>
    <name evidence="3" type="ORF">A4U43_C04F31850</name>
</gene>
<reference evidence="4" key="1">
    <citation type="journal article" date="2017" name="Nat. Commun.">
        <title>The asparagus genome sheds light on the origin and evolution of a young Y chromosome.</title>
        <authorList>
            <person name="Harkess A."/>
            <person name="Zhou J."/>
            <person name="Xu C."/>
            <person name="Bowers J.E."/>
            <person name="Van der Hulst R."/>
            <person name="Ayyampalayam S."/>
            <person name="Mercati F."/>
            <person name="Riccardi P."/>
            <person name="McKain M.R."/>
            <person name="Kakrana A."/>
            <person name="Tang H."/>
            <person name="Ray J."/>
            <person name="Groenendijk J."/>
            <person name="Arikit S."/>
            <person name="Mathioni S.M."/>
            <person name="Nakano M."/>
            <person name="Shan H."/>
            <person name="Telgmann-Rauber A."/>
            <person name="Kanno A."/>
            <person name="Yue Z."/>
            <person name="Chen H."/>
            <person name="Li W."/>
            <person name="Chen Y."/>
            <person name="Xu X."/>
            <person name="Zhang Y."/>
            <person name="Luo S."/>
            <person name="Chen H."/>
            <person name="Gao J."/>
            <person name="Mao Z."/>
            <person name="Pires J.C."/>
            <person name="Luo M."/>
            <person name="Kudrna D."/>
            <person name="Wing R.A."/>
            <person name="Meyers B.C."/>
            <person name="Yi K."/>
            <person name="Kong H."/>
            <person name="Lavrijsen P."/>
            <person name="Sunseri F."/>
            <person name="Falavigna A."/>
            <person name="Ye Y."/>
            <person name="Leebens-Mack J.H."/>
            <person name="Chen G."/>
        </authorList>
    </citation>
    <scope>NUCLEOTIDE SEQUENCE [LARGE SCALE GENOMIC DNA]</scope>
    <source>
        <strain evidence="4">cv. DH0086</strain>
    </source>
</reference>
<dbReference type="Proteomes" id="UP000243459">
    <property type="component" value="Chromosome 4"/>
</dbReference>
<dbReference type="GO" id="GO:0005886">
    <property type="term" value="C:plasma membrane"/>
    <property type="evidence" value="ECO:0007669"/>
    <property type="project" value="TreeGrafter"/>
</dbReference>
<dbReference type="AlphaFoldDB" id="A0A5P1F512"/>
<name>A0A5P1F512_ASPOF</name>
<keyword evidence="1" id="KW-0732">Signal</keyword>
<keyword evidence="4" id="KW-1185">Reference proteome</keyword>
<dbReference type="Gene3D" id="2.60.40.420">
    <property type="entry name" value="Cupredoxins - blue copper proteins"/>
    <property type="match status" value="1"/>
</dbReference>
<evidence type="ECO:0000313" key="4">
    <source>
        <dbReference type="Proteomes" id="UP000243459"/>
    </source>
</evidence>
<dbReference type="PANTHER" id="PTHR33021:SF502">
    <property type="entry name" value="OSJNBA0079A21.6 PROTEIN"/>
    <property type="match status" value="1"/>
</dbReference>
<dbReference type="EMBL" id="CM007384">
    <property type="protein sequence ID" value="ONK73466.1"/>
    <property type="molecule type" value="Genomic_DNA"/>
</dbReference>
<dbReference type="InterPro" id="IPR039391">
    <property type="entry name" value="Phytocyanin-like"/>
</dbReference>
<dbReference type="Pfam" id="PF02298">
    <property type="entry name" value="Cu_bind_like"/>
    <property type="match status" value="1"/>
</dbReference>
<evidence type="ECO:0000313" key="3">
    <source>
        <dbReference type="EMBL" id="ONK73466.1"/>
    </source>
</evidence>
<feature type="domain" description="Phytocyanin" evidence="2">
    <location>
        <begin position="23"/>
        <end position="126"/>
    </location>
</feature>
<dbReference type="Gramene" id="ONK73466">
    <property type="protein sequence ID" value="ONK73466"/>
    <property type="gene ID" value="A4U43_C04F31850"/>
</dbReference>
<dbReference type="GO" id="GO:0009055">
    <property type="term" value="F:electron transfer activity"/>
    <property type="evidence" value="ECO:0007669"/>
    <property type="project" value="InterPro"/>
</dbReference>
<sequence length="126" mass="13996">MANCLLLWAILVIGLVAGACNATIFAVGGIGGWDPSTDLQSWVVNKVFRIGDVLLFQYSRYHNVNEVDSLNYNRCDVQPTLIAIASIAANTYRPSAPLRPRKVLQSPALPLYRWLRRHEVTSERAG</sequence>